<proteinExistence type="predicted"/>
<dbReference type="Proteomes" id="UP001176021">
    <property type="component" value="Unassembled WGS sequence"/>
</dbReference>
<evidence type="ECO:0000313" key="3">
    <source>
        <dbReference type="Proteomes" id="UP001176021"/>
    </source>
</evidence>
<gene>
    <name evidence="2" type="ORF">M8H41_13640</name>
</gene>
<evidence type="ECO:0000313" key="2">
    <source>
        <dbReference type="EMBL" id="MDO0823889.1"/>
    </source>
</evidence>
<dbReference type="Pfam" id="PF11300">
    <property type="entry name" value="DUF3102"/>
    <property type="match status" value="1"/>
</dbReference>
<organism evidence="2 3">
    <name type="scientific">Desulfosporosinus nitroreducens</name>
    <dbReference type="NCBI Taxonomy" id="2018668"/>
    <lineage>
        <taxon>Bacteria</taxon>
        <taxon>Bacillati</taxon>
        <taxon>Bacillota</taxon>
        <taxon>Clostridia</taxon>
        <taxon>Eubacteriales</taxon>
        <taxon>Desulfitobacteriaceae</taxon>
        <taxon>Desulfosporosinus</taxon>
    </lineage>
</organism>
<keyword evidence="3" id="KW-1185">Reference proteome</keyword>
<protein>
    <submittedName>
        <fullName evidence="2">DUF3102 domain-containing protein</fullName>
    </submittedName>
</protein>
<dbReference type="RefSeq" id="WP_302049035.1">
    <property type="nucleotide sequence ID" value="NZ_JAMJEV010000010.1"/>
</dbReference>
<sequence>MNDVIMERTPLVIATEINMIKHHTEKIVLINAVEIGRRLTEAKALLKHGEWGKWLEESVSYSHSTATRLMQIFREYGPKLLVSPEGDNSSNYATLHNLTYSQALILLGVPEEEREEFAKNNDIENMSARELQQAVSEKNQAIEDRDQARADRDQAIEEKESLKKELNGKDREIARFTEQTEGLEKQADEYKLRYHNEQDKVTQKQRELDKIKEDVPSAKKITELEIDLKAAQAKTSSISYDAQFSIHRENIRKACDELLKTLSALARIDPEKKEMNRAAAHEMLQNMANMLEEWPPAVKTNLKINLSN</sequence>
<dbReference type="EMBL" id="JAMJEV010000010">
    <property type="protein sequence ID" value="MDO0823889.1"/>
    <property type="molecule type" value="Genomic_DNA"/>
</dbReference>
<name>A0ABT8QTI6_9FIRM</name>
<comment type="caution">
    <text evidence="2">The sequence shown here is derived from an EMBL/GenBank/DDBJ whole genome shotgun (WGS) entry which is preliminary data.</text>
</comment>
<evidence type="ECO:0000256" key="1">
    <source>
        <dbReference type="SAM" id="MobiDB-lite"/>
    </source>
</evidence>
<accession>A0ABT8QTI6</accession>
<dbReference type="InterPro" id="IPR021451">
    <property type="entry name" value="DUF3102"/>
</dbReference>
<feature type="compositionally biased region" description="Basic and acidic residues" evidence="1">
    <location>
        <begin position="140"/>
        <end position="152"/>
    </location>
</feature>
<feature type="region of interest" description="Disordered" evidence="1">
    <location>
        <begin position="132"/>
        <end position="152"/>
    </location>
</feature>
<reference evidence="2" key="1">
    <citation type="submission" date="2022-05" db="EMBL/GenBank/DDBJ databases">
        <title>Expanded diversity of anoxic marine methylotrophy in a Black Sea sulfate reducing microorganism.</title>
        <authorList>
            <person name="Fischer P.Q."/>
            <person name="Stams A.J.M."/>
            <person name="Villanueva L."/>
            <person name="Sousa D.Z."/>
        </authorList>
    </citation>
    <scope>NUCLEOTIDE SEQUENCE</scope>
    <source>
        <strain evidence="2">P130</strain>
    </source>
</reference>